<dbReference type="PROSITE" id="PS51007">
    <property type="entry name" value="CYTC"/>
    <property type="match status" value="1"/>
</dbReference>
<evidence type="ECO:0000313" key="7">
    <source>
        <dbReference type="Proteomes" id="UP000076661"/>
    </source>
</evidence>
<name>A0A167KMP6_9GAMM</name>
<dbReference type="InterPro" id="IPR051395">
    <property type="entry name" value="Cytochrome_c_Peroxidase/MauG"/>
</dbReference>
<dbReference type="GO" id="GO:0004130">
    <property type="term" value="F:cytochrome-c peroxidase activity"/>
    <property type="evidence" value="ECO:0007669"/>
    <property type="project" value="TreeGrafter"/>
</dbReference>
<dbReference type="AlphaFoldDB" id="A0A167KMP6"/>
<dbReference type="PANTHER" id="PTHR30600">
    <property type="entry name" value="CYTOCHROME C PEROXIDASE-RELATED"/>
    <property type="match status" value="1"/>
</dbReference>
<evidence type="ECO:0000256" key="2">
    <source>
        <dbReference type="ARBA" id="ARBA00022723"/>
    </source>
</evidence>
<keyword evidence="3 4" id="KW-0408">Iron</keyword>
<dbReference type="RefSeq" id="WP_081225570.1">
    <property type="nucleotide sequence ID" value="NZ_AUXX01000036.1"/>
</dbReference>
<dbReference type="Proteomes" id="UP000076661">
    <property type="component" value="Unassembled WGS sequence"/>
</dbReference>
<accession>A0A167KMP6</accession>
<keyword evidence="1 4" id="KW-0349">Heme</keyword>
<dbReference type="InterPro" id="IPR010538">
    <property type="entry name" value="DHOR"/>
</dbReference>
<sequence length="473" mass="52965">MKSVISVLVISVMALFAYFYPDFREEYQPPEFSEYEMKPGGDTTARRVPKRSFIEPIANENGMILFDFWDGFSFFRDPWVAAPSITRDRDGLGPLYNARSCKACHNSGGRGKLAESGEMAKMALLFRFLKADGSVDSMYGGQLQPFSVRLSHSKIQSPVIAEGNVTVHYEMLEGSYDDGSKYTLRKPRYELANLGYGPHDNDSFLSARYAPAIYGMGLLDAIDEADLIAQEDRKDKDENGISAKYNRVLNVKTGELAIGRFGFKGLHPTLEQQVAGAFVNDIGITNPIFKQENCLEHQVGCAQAASVESKTIFDIPQKLFAPTFYMSQTVTVPPARKLQAKKAQLGRKHFYKLNCHSCHTPSYTTSKDYPVKTLANQRIWPYTNLALHDMGEGLADKGKENEALGSEWRTPPLWGIGLQKRIQGFEGYLHDGRARTIEEAVLWHGGEAGQSQQAFKALSKSDRESLIYFLKQI</sequence>
<dbReference type="PATRIC" id="fig|1365257.3.peg.3930"/>
<dbReference type="SUPFAM" id="SSF46626">
    <property type="entry name" value="Cytochrome c"/>
    <property type="match status" value="1"/>
</dbReference>
<comment type="caution">
    <text evidence="6">The sequence shown here is derived from an EMBL/GenBank/DDBJ whole genome shotgun (WGS) entry which is preliminary data.</text>
</comment>
<dbReference type="Gene3D" id="1.10.760.10">
    <property type="entry name" value="Cytochrome c-like domain"/>
    <property type="match status" value="1"/>
</dbReference>
<feature type="domain" description="Cytochrome c" evidence="5">
    <location>
        <begin position="341"/>
        <end position="473"/>
    </location>
</feature>
<dbReference type="InterPro" id="IPR009056">
    <property type="entry name" value="Cyt_c-like_dom"/>
</dbReference>
<dbReference type="PIRSF" id="PIRSF028099">
    <property type="entry name" value="DUF1111"/>
    <property type="match status" value="1"/>
</dbReference>
<evidence type="ECO:0000313" key="6">
    <source>
        <dbReference type="EMBL" id="KZN63009.1"/>
    </source>
</evidence>
<evidence type="ECO:0000256" key="4">
    <source>
        <dbReference type="PROSITE-ProRule" id="PRU00433"/>
    </source>
</evidence>
<reference evidence="6 7" key="1">
    <citation type="submission" date="2013-07" db="EMBL/GenBank/DDBJ databases">
        <title>Comparative Genomic and Metabolomic Analysis of Twelve Strains of Pseudoalteromonas luteoviolacea.</title>
        <authorList>
            <person name="Vynne N.G."/>
            <person name="Mansson M."/>
            <person name="Gram L."/>
        </authorList>
    </citation>
    <scope>NUCLEOTIDE SEQUENCE [LARGE SCALE GENOMIC DNA]</scope>
    <source>
        <strain evidence="6 7">S4060-1</strain>
    </source>
</reference>
<dbReference type="GO" id="GO:0046872">
    <property type="term" value="F:metal ion binding"/>
    <property type="evidence" value="ECO:0007669"/>
    <property type="project" value="UniProtKB-KW"/>
</dbReference>
<evidence type="ECO:0000259" key="5">
    <source>
        <dbReference type="PROSITE" id="PS51007"/>
    </source>
</evidence>
<dbReference type="PANTHER" id="PTHR30600:SF4">
    <property type="entry name" value="CYTOCHROME C DOMAIN-CONTAINING PROTEIN"/>
    <property type="match status" value="1"/>
</dbReference>
<dbReference type="InterPro" id="IPR036909">
    <property type="entry name" value="Cyt_c-like_dom_sf"/>
</dbReference>
<organism evidence="6 7">
    <name type="scientific">Pseudoalteromonas luteoviolacea S4060-1</name>
    <dbReference type="NCBI Taxonomy" id="1365257"/>
    <lineage>
        <taxon>Bacteria</taxon>
        <taxon>Pseudomonadati</taxon>
        <taxon>Pseudomonadota</taxon>
        <taxon>Gammaproteobacteria</taxon>
        <taxon>Alteromonadales</taxon>
        <taxon>Pseudoalteromonadaceae</taxon>
        <taxon>Pseudoalteromonas</taxon>
    </lineage>
</organism>
<gene>
    <name evidence="6" type="ORF">N478_25055</name>
</gene>
<dbReference type="Pfam" id="PF06537">
    <property type="entry name" value="DHOR"/>
    <property type="match status" value="2"/>
</dbReference>
<dbReference type="GO" id="GO:0020037">
    <property type="term" value="F:heme binding"/>
    <property type="evidence" value="ECO:0007669"/>
    <property type="project" value="InterPro"/>
</dbReference>
<dbReference type="EMBL" id="AUXX01000036">
    <property type="protein sequence ID" value="KZN63009.1"/>
    <property type="molecule type" value="Genomic_DNA"/>
</dbReference>
<keyword evidence="2 4" id="KW-0479">Metal-binding</keyword>
<protein>
    <recommendedName>
        <fullName evidence="5">Cytochrome c domain-containing protein</fullName>
    </recommendedName>
</protein>
<proteinExistence type="predicted"/>
<evidence type="ECO:0000256" key="1">
    <source>
        <dbReference type="ARBA" id="ARBA00022617"/>
    </source>
</evidence>
<evidence type="ECO:0000256" key="3">
    <source>
        <dbReference type="ARBA" id="ARBA00023004"/>
    </source>
</evidence>
<dbReference type="GO" id="GO:0009055">
    <property type="term" value="F:electron transfer activity"/>
    <property type="evidence" value="ECO:0007669"/>
    <property type="project" value="InterPro"/>
</dbReference>